<sequence>MTNVYFVRHAEPDYNVRDDFARPLTKKGKEDAKLVSSYLSDKDIHVVISSPYLRAIDTVKDFAGEVGLDIKIVDDFRERKVGNVWIEDFNSFAKKQWEDFDYKLSDGESLREVQNRNIKALNEVLRMYEGKNIVIGTHGTALSTIINYYDSTYGYDDFERMKLIMPWIVKMQVKKDRCINITKIDILNGGRSL</sequence>
<dbReference type="InterPro" id="IPR029033">
    <property type="entry name" value="His_PPase_superfam"/>
</dbReference>
<evidence type="ECO:0000256" key="1">
    <source>
        <dbReference type="PIRSR" id="PIRSR613078-2"/>
    </source>
</evidence>
<feature type="binding site" evidence="1">
    <location>
        <position position="54"/>
    </location>
    <ligand>
        <name>substrate</name>
    </ligand>
</feature>
<dbReference type="GeneID" id="35804823"/>
<dbReference type="GO" id="GO:0005737">
    <property type="term" value="C:cytoplasm"/>
    <property type="evidence" value="ECO:0007669"/>
    <property type="project" value="TreeGrafter"/>
</dbReference>
<protein>
    <submittedName>
        <fullName evidence="2">2,3-bisphosphoglycerate-dependent phosphoglycerate mutase</fullName>
    </submittedName>
</protein>
<reference evidence="2 3" key="1">
    <citation type="submission" date="2017-09" db="EMBL/GenBank/DDBJ databases">
        <title>Evaluation of Pacific Biosciences Sequencing Technology to Finishing C. thermocellum Genome Sequences.</title>
        <authorList>
            <person name="Brown S."/>
        </authorList>
    </citation>
    <scope>NUCLEOTIDE SEQUENCE [LARGE SCALE GENOMIC DNA]</scope>
    <source>
        <strain evidence="2 3">AD2</strain>
    </source>
</reference>
<dbReference type="PANTHER" id="PTHR48100:SF59">
    <property type="entry name" value="ADENOSYLCOBALAMIN_ALPHA-RIBAZOLE PHOSPHATASE"/>
    <property type="match status" value="1"/>
</dbReference>
<dbReference type="Gene3D" id="3.40.50.1240">
    <property type="entry name" value="Phosphoglycerate mutase-like"/>
    <property type="match status" value="1"/>
</dbReference>
<accession>A0AB36TDW8</accession>
<name>A0AB36TDW8_ACETH</name>
<proteinExistence type="predicted"/>
<gene>
    <name evidence="2" type="ORF">M972_11855</name>
</gene>
<dbReference type="RefSeq" id="WP_003519185.1">
    <property type="nucleotide sequence ID" value="NZ_CP013828.1"/>
</dbReference>
<dbReference type="AlphaFoldDB" id="A0AB36TDW8"/>
<dbReference type="Pfam" id="PF00300">
    <property type="entry name" value="His_Phos_1"/>
    <property type="match status" value="1"/>
</dbReference>
<dbReference type="GO" id="GO:0016791">
    <property type="term" value="F:phosphatase activity"/>
    <property type="evidence" value="ECO:0007669"/>
    <property type="project" value="TreeGrafter"/>
</dbReference>
<dbReference type="SUPFAM" id="SSF53254">
    <property type="entry name" value="Phosphoglycerate mutase-like"/>
    <property type="match status" value="1"/>
</dbReference>
<dbReference type="CDD" id="cd07067">
    <property type="entry name" value="HP_PGM_like"/>
    <property type="match status" value="1"/>
</dbReference>
<dbReference type="Proteomes" id="UP000223596">
    <property type="component" value="Unassembled WGS sequence"/>
</dbReference>
<dbReference type="SMART" id="SM00855">
    <property type="entry name" value="PGAM"/>
    <property type="match status" value="1"/>
</dbReference>
<dbReference type="InterPro" id="IPR050275">
    <property type="entry name" value="PGM_Phosphatase"/>
</dbReference>
<evidence type="ECO:0000313" key="3">
    <source>
        <dbReference type="Proteomes" id="UP000223596"/>
    </source>
</evidence>
<feature type="binding site" evidence="1">
    <location>
        <begin position="8"/>
        <end position="15"/>
    </location>
    <ligand>
        <name>substrate</name>
    </ligand>
</feature>
<dbReference type="EMBL" id="PDBW01000001">
    <property type="protein sequence ID" value="PFH02092.1"/>
    <property type="molecule type" value="Genomic_DNA"/>
</dbReference>
<dbReference type="PANTHER" id="PTHR48100">
    <property type="entry name" value="BROAD-SPECIFICITY PHOSPHATASE YOR283W-RELATED"/>
    <property type="match status" value="1"/>
</dbReference>
<organism evidence="2 3">
    <name type="scientific">Acetivibrio thermocellus AD2</name>
    <dbReference type="NCBI Taxonomy" id="1138384"/>
    <lineage>
        <taxon>Bacteria</taxon>
        <taxon>Bacillati</taxon>
        <taxon>Bacillota</taxon>
        <taxon>Clostridia</taxon>
        <taxon>Eubacteriales</taxon>
        <taxon>Oscillospiraceae</taxon>
        <taxon>Acetivibrio</taxon>
    </lineage>
</organism>
<evidence type="ECO:0000313" key="2">
    <source>
        <dbReference type="EMBL" id="PFH02092.1"/>
    </source>
</evidence>
<dbReference type="PIRSF" id="PIRSF000709">
    <property type="entry name" value="6PFK_2-Ptase"/>
    <property type="match status" value="1"/>
</dbReference>
<comment type="caution">
    <text evidence="2">The sequence shown here is derived from an EMBL/GenBank/DDBJ whole genome shotgun (WGS) entry which is preliminary data.</text>
</comment>
<dbReference type="InterPro" id="IPR013078">
    <property type="entry name" value="His_Pase_superF_clade-1"/>
</dbReference>